<dbReference type="InterPro" id="IPR018378">
    <property type="entry name" value="C-type_lectin_CS"/>
</dbReference>
<keyword evidence="2" id="KW-0430">Lectin</keyword>
<accession>A0A673KEY4</accession>
<evidence type="ECO:0000256" key="3">
    <source>
        <dbReference type="ARBA" id="ARBA00023157"/>
    </source>
</evidence>
<dbReference type="PANTHER" id="PTHR45710:SF8">
    <property type="entry name" value="RERATING FAMILY MEMBER 4"/>
    <property type="match status" value="1"/>
</dbReference>
<keyword evidence="3" id="KW-1015">Disulfide bond</keyword>
<sequence>VELTQNDLYTTYSYRAVIFCLLFCTIFPHFTGPATIACLIRAVCVFYCTAAKKAELQCHTGQTILLQAFMVFCVQITFFLSPSITSTYHFNEWIYYQSSFYYMSNERKSWTESRQDCKKRRADLIIINNREEQDFVKNNTVKREFWIGVTDIDVEGNWKWVDGSTLTSGVENCAVTYLTQWPDLLGWLDVKCNNAYQWICEKSIWP</sequence>
<comment type="subcellular location">
    <subcellularLocation>
        <location evidence="1">Cell membrane</location>
        <topology evidence="1">Single-pass type II membrane protein</topology>
    </subcellularLocation>
</comment>
<dbReference type="PANTHER" id="PTHR45710">
    <property type="entry name" value="C-TYPE LECTIN DOMAIN-CONTAINING PROTEIN 180"/>
    <property type="match status" value="1"/>
</dbReference>
<dbReference type="GO" id="GO:0005886">
    <property type="term" value="C:plasma membrane"/>
    <property type="evidence" value="ECO:0007669"/>
    <property type="project" value="UniProtKB-SubCell"/>
</dbReference>
<protein>
    <recommendedName>
        <fullName evidence="5">C-type lectin domain-containing protein</fullName>
    </recommendedName>
</protein>
<keyword evidence="4" id="KW-0472">Membrane</keyword>
<feature type="domain" description="C-type lectin" evidence="5">
    <location>
        <begin position="96"/>
        <end position="201"/>
    </location>
</feature>
<organism evidence="6 7">
    <name type="scientific">Sinocyclocheilus rhinocerous</name>
    <dbReference type="NCBI Taxonomy" id="307959"/>
    <lineage>
        <taxon>Eukaryota</taxon>
        <taxon>Metazoa</taxon>
        <taxon>Chordata</taxon>
        <taxon>Craniata</taxon>
        <taxon>Vertebrata</taxon>
        <taxon>Euteleostomi</taxon>
        <taxon>Actinopterygii</taxon>
        <taxon>Neopterygii</taxon>
        <taxon>Teleostei</taxon>
        <taxon>Ostariophysi</taxon>
        <taxon>Cypriniformes</taxon>
        <taxon>Cyprinidae</taxon>
        <taxon>Cyprininae</taxon>
        <taxon>Sinocyclocheilus</taxon>
    </lineage>
</organism>
<dbReference type="SMART" id="SM00034">
    <property type="entry name" value="CLECT"/>
    <property type="match status" value="1"/>
</dbReference>
<dbReference type="InterPro" id="IPR016187">
    <property type="entry name" value="CTDL_fold"/>
</dbReference>
<dbReference type="CDD" id="cd03590">
    <property type="entry name" value="CLECT_DC-SIGN_like"/>
    <property type="match status" value="1"/>
</dbReference>
<keyword evidence="7" id="KW-1185">Reference proteome</keyword>
<proteinExistence type="predicted"/>
<evidence type="ECO:0000259" key="5">
    <source>
        <dbReference type="PROSITE" id="PS50041"/>
    </source>
</evidence>
<keyword evidence="4" id="KW-0812">Transmembrane</keyword>
<dbReference type="GO" id="GO:0030246">
    <property type="term" value="F:carbohydrate binding"/>
    <property type="evidence" value="ECO:0007669"/>
    <property type="project" value="UniProtKB-KW"/>
</dbReference>
<reference evidence="6" key="1">
    <citation type="submission" date="2025-08" db="UniProtKB">
        <authorList>
            <consortium name="Ensembl"/>
        </authorList>
    </citation>
    <scope>IDENTIFICATION</scope>
</reference>
<dbReference type="InterPro" id="IPR001304">
    <property type="entry name" value="C-type_lectin-like"/>
</dbReference>
<evidence type="ECO:0000256" key="1">
    <source>
        <dbReference type="ARBA" id="ARBA00004401"/>
    </source>
</evidence>
<evidence type="ECO:0000256" key="4">
    <source>
        <dbReference type="SAM" id="Phobius"/>
    </source>
</evidence>
<dbReference type="Proteomes" id="UP000472270">
    <property type="component" value="Unassembled WGS sequence"/>
</dbReference>
<dbReference type="Pfam" id="PF00059">
    <property type="entry name" value="Lectin_C"/>
    <property type="match status" value="1"/>
</dbReference>
<dbReference type="InterPro" id="IPR033989">
    <property type="entry name" value="CD209-like_CTLD"/>
</dbReference>
<name>A0A673KEY4_9TELE</name>
<dbReference type="SUPFAM" id="SSF56436">
    <property type="entry name" value="C-type lectin-like"/>
    <property type="match status" value="1"/>
</dbReference>
<dbReference type="Gene3D" id="3.10.100.10">
    <property type="entry name" value="Mannose-Binding Protein A, subunit A"/>
    <property type="match status" value="1"/>
</dbReference>
<dbReference type="PROSITE" id="PS00615">
    <property type="entry name" value="C_TYPE_LECTIN_1"/>
    <property type="match status" value="1"/>
</dbReference>
<dbReference type="PROSITE" id="PS50041">
    <property type="entry name" value="C_TYPE_LECTIN_2"/>
    <property type="match status" value="1"/>
</dbReference>
<dbReference type="Ensembl" id="ENSSRHT00000064781.1">
    <property type="protein sequence ID" value="ENSSRHP00000063032.1"/>
    <property type="gene ID" value="ENSSRHG00000031413.1"/>
</dbReference>
<reference evidence="6" key="2">
    <citation type="submission" date="2025-09" db="UniProtKB">
        <authorList>
            <consortium name="Ensembl"/>
        </authorList>
    </citation>
    <scope>IDENTIFICATION</scope>
</reference>
<evidence type="ECO:0000256" key="2">
    <source>
        <dbReference type="ARBA" id="ARBA00022734"/>
    </source>
</evidence>
<evidence type="ECO:0000313" key="6">
    <source>
        <dbReference type="Ensembl" id="ENSSRHP00000063032.1"/>
    </source>
</evidence>
<evidence type="ECO:0000313" key="7">
    <source>
        <dbReference type="Proteomes" id="UP000472270"/>
    </source>
</evidence>
<dbReference type="AlphaFoldDB" id="A0A673KEY4"/>
<feature type="transmembrane region" description="Helical" evidence="4">
    <location>
        <begin position="63"/>
        <end position="81"/>
    </location>
</feature>
<keyword evidence="4" id="KW-1133">Transmembrane helix</keyword>
<dbReference type="InterPro" id="IPR016186">
    <property type="entry name" value="C-type_lectin-like/link_sf"/>
</dbReference>
<dbReference type="InterPro" id="IPR050828">
    <property type="entry name" value="C-type_lectin/matrix_domain"/>
</dbReference>